<keyword evidence="4 6" id="KW-1133">Transmembrane helix</keyword>
<feature type="transmembrane region" description="Helical" evidence="6">
    <location>
        <begin position="89"/>
        <end position="109"/>
    </location>
</feature>
<dbReference type="GO" id="GO:0043235">
    <property type="term" value="C:receptor complex"/>
    <property type="evidence" value="ECO:0007669"/>
    <property type="project" value="TreeGrafter"/>
</dbReference>
<dbReference type="InterPro" id="IPR017978">
    <property type="entry name" value="GPCR_3_C"/>
</dbReference>
<dbReference type="Pfam" id="PF00003">
    <property type="entry name" value="7tm_3"/>
    <property type="match status" value="1"/>
</dbReference>
<evidence type="ECO:0000256" key="1">
    <source>
        <dbReference type="ARBA" id="ARBA00004141"/>
    </source>
</evidence>
<dbReference type="Proteomes" id="UP000264820">
    <property type="component" value="Unplaced"/>
</dbReference>
<evidence type="ECO:0000256" key="4">
    <source>
        <dbReference type="ARBA" id="ARBA00022989"/>
    </source>
</evidence>
<sequence>MVLLANVPFMRDRNRRNAVGLHAIFLVCASGLFGLTFAFIVGKNFSTCASRRFLFGVLFAGCFSCLLVQAVRLNALARTNRAPRAGSSCLAALALWSVEVLINTEWLIITVVRHPLGLDNSAVDGDVAAAVPCNIANADFAMALIYVMALLVSALGAGLGVMAGKHKQWKREGALILACTLLSAGIWAAWIAMYVHGNRAQGGGGPRWDDPTLAVALVTNGWVFLALVTIPQVCSSAGDGDGDLVFGEDAYSGSGVSYENILKEQNSRNVFAGNIENKAFTMDEPAQGPSVILFIFFLQTNQKKWELVSCFG</sequence>
<dbReference type="PANTHER" id="PTHR14511:SF15">
    <property type="entry name" value="G-PROTEIN COUPLED RECEPTOR FAMILY C GROUP 5 MEMBER C"/>
    <property type="match status" value="1"/>
</dbReference>
<feature type="transmembrane region" description="Helical" evidence="6">
    <location>
        <begin position="213"/>
        <end position="230"/>
    </location>
</feature>
<dbReference type="PROSITE" id="PS50259">
    <property type="entry name" value="G_PROTEIN_RECEP_F3_4"/>
    <property type="match status" value="1"/>
</dbReference>
<name>A0A3Q2YRG4_HIPCM</name>
<dbReference type="GeneTree" id="ENSGT00950000182961"/>
<dbReference type="GO" id="GO:0030295">
    <property type="term" value="F:protein kinase activator activity"/>
    <property type="evidence" value="ECO:0007669"/>
    <property type="project" value="TreeGrafter"/>
</dbReference>
<dbReference type="PANTHER" id="PTHR14511">
    <property type="entry name" value="G PROTEIN COUPLED RECEPTOR, CLASS C, GROUP 5"/>
    <property type="match status" value="1"/>
</dbReference>
<proteinExistence type="inferred from homology"/>
<organism evidence="8 9">
    <name type="scientific">Hippocampus comes</name>
    <name type="common">Tiger tail seahorse</name>
    <dbReference type="NCBI Taxonomy" id="109280"/>
    <lineage>
        <taxon>Eukaryota</taxon>
        <taxon>Metazoa</taxon>
        <taxon>Chordata</taxon>
        <taxon>Craniata</taxon>
        <taxon>Vertebrata</taxon>
        <taxon>Euteleostomi</taxon>
        <taxon>Actinopterygii</taxon>
        <taxon>Neopterygii</taxon>
        <taxon>Teleostei</taxon>
        <taxon>Neoteleostei</taxon>
        <taxon>Acanthomorphata</taxon>
        <taxon>Syngnathiaria</taxon>
        <taxon>Syngnathiformes</taxon>
        <taxon>Syngnathoidei</taxon>
        <taxon>Syngnathidae</taxon>
        <taxon>Hippocampus</taxon>
    </lineage>
</organism>
<evidence type="ECO:0000259" key="7">
    <source>
        <dbReference type="PROSITE" id="PS50259"/>
    </source>
</evidence>
<evidence type="ECO:0000256" key="3">
    <source>
        <dbReference type="ARBA" id="ARBA00022692"/>
    </source>
</evidence>
<protein>
    <submittedName>
        <fullName evidence="8">G protein-coupled receptor, class C, group 5, member C</fullName>
    </submittedName>
</protein>
<reference evidence="8" key="1">
    <citation type="submission" date="2025-08" db="UniProtKB">
        <authorList>
            <consortium name="Ensembl"/>
        </authorList>
    </citation>
    <scope>IDENTIFICATION</scope>
</reference>
<dbReference type="GO" id="GO:0070062">
    <property type="term" value="C:extracellular exosome"/>
    <property type="evidence" value="ECO:0007669"/>
    <property type="project" value="TreeGrafter"/>
</dbReference>
<evidence type="ECO:0000256" key="6">
    <source>
        <dbReference type="SAM" id="Phobius"/>
    </source>
</evidence>
<accession>A0A3Q2YRG4</accession>
<dbReference type="GO" id="GO:0005886">
    <property type="term" value="C:plasma membrane"/>
    <property type="evidence" value="ECO:0007669"/>
    <property type="project" value="TreeGrafter"/>
</dbReference>
<evidence type="ECO:0000313" key="9">
    <source>
        <dbReference type="Proteomes" id="UP000264820"/>
    </source>
</evidence>
<dbReference type="Ensembl" id="ENSHCOT00000024160.1">
    <property type="protein sequence ID" value="ENSHCOP00000016082.1"/>
    <property type="gene ID" value="ENSHCOG00000019790.1"/>
</dbReference>
<dbReference type="InterPro" id="IPR051753">
    <property type="entry name" value="RA-inducible_GPCR3"/>
</dbReference>
<feature type="transmembrane region" description="Helical" evidence="6">
    <location>
        <begin position="21"/>
        <end position="41"/>
    </location>
</feature>
<evidence type="ECO:0000256" key="5">
    <source>
        <dbReference type="ARBA" id="ARBA00023136"/>
    </source>
</evidence>
<dbReference type="GO" id="GO:0004930">
    <property type="term" value="F:G protein-coupled receptor activity"/>
    <property type="evidence" value="ECO:0007669"/>
    <property type="project" value="InterPro"/>
</dbReference>
<reference evidence="8" key="2">
    <citation type="submission" date="2025-09" db="UniProtKB">
        <authorList>
            <consortium name="Ensembl"/>
        </authorList>
    </citation>
    <scope>IDENTIFICATION</scope>
</reference>
<comment type="subcellular location">
    <subcellularLocation>
        <location evidence="1">Membrane</location>
        <topology evidence="1">Multi-pass membrane protein</topology>
    </subcellularLocation>
</comment>
<evidence type="ECO:0000256" key="2">
    <source>
        <dbReference type="ARBA" id="ARBA00007242"/>
    </source>
</evidence>
<feature type="domain" description="G-protein coupled receptors family 3 profile" evidence="7">
    <location>
        <begin position="21"/>
        <end position="194"/>
    </location>
</feature>
<comment type="similarity">
    <text evidence="2">Belongs to the G-protein coupled receptor 3 family.</text>
</comment>
<feature type="transmembrane region" description="Helical" evidence="6">
    <location>
        <begin position="140"/>
        <end position="162"/>
    </location>
</feature>
<keyword evidence="9" id="KW-1185">Reference proteome</keyword>
<evidence type="ECO:0000313" key="8">
    <source>
        <dbReference type="Ensembl" id="ENSHCOP00000016082.1"/>
    </source>
</evidence>
<feature type="transmembrane region" description="Helical" evidence="6">
    <location>
        <begin position="174"/>
        <end position="193"/>
    </location>
</feature>
<keyword evidence="5 6" id="KW-0472">Membrane</keyword>
<dbReference type="AlphaFoldDB" id="A0A3Q2YRG4"/>
<dbReference type="OMA" id="ITHAYAL"/>
<keyword evidence="3 6" id="KW-0812">Transmembrane</keyword>
<feature type="transmembrane region" description="Helical" evidence="6">
    <location>
        <begin position="53"/>
        <end position="77"/>
    </location>
</feature>